<dbReference type="Pfam" id="PF00126">
    <property type="entry name" value="HTH_1"/>
    <property type="match status" value="1"/>
</dbReference>
<evidence type="ECO:0000259" key="5">
    <source>
        <dbReference type="PROSITE" id="PS50931"/>
    </source>
</evidence>
<dbReference type="PANTHER" id="PTHR30419">
    <property type="entry name" value="HTH-TYPE TRANSCRIPTIONAL REGULATOR YBHD"/>
    <property type="match status" value="1"/>
</dbReference>
<protein>
    <submittedName>
        <fullName evidence="6">LysR family transcriptional regulator</fullName>
    </submittedName>
</protein>
<dbReference type="Pfam" id="PF03466">
    <property type="entry name" value="LysR_substrate"/>
    <property type="match status" value="1"/>
</dbReference>
<evidence type="ECO:0000313" key="6">
    <source>
        <dbReference type="EMBL" id="GAA3016915.1"/>
    </source>
</evidence>
<dbReference type="Proteomes" id="UP001501577">
    <property type="component" value="Unassembled WGS sequence"/>
</dbReference>
<feature type="domain" description="HTH lysR-type" evidence="5">
    <location>
        <begin position="1"/>
        <end position="58"/>
    </location>
</feature>
<accession>A0ABP6KLY0</accession>
<dbReference type="Gene3D" id="3.40.190.290">
    <property type="match status" value="1"/>
</dbReference>
<dbReference type="PROSITE" id="PS50931">
    <property type="entry name" value="HTH_LYSR"/>
    <property type="match status" value="1"/>
</dbReference>
<proteinExistence type="inferred from homology"/>
<dbReference type="InterPro" id="IPR005119">
    <property type="entry name" value="LysR_subst-bd"/>
</dbReference>
<dbReference type="InterPro" id="IPR050950">
    <property type="entry name" value="HTH-type_LysR_regulators"/>
</dbReference>
<keyword evidence="3" id="KW-0238">DNA-binding</keyword>
<keyword evidence="7" id="KW-1185">Reference proteome</keyword>
<comment type="similarity">
    <text evidence="1">Belongs to the LysR transcriptional regulatory family.</text>
</comment>
<dbReference type="EMBL" id="BAAAXQ010000034">
    <property type="protein sequence ID" value="GAA3016915.1"/>
    <property type="molecule type" value="Genomic_DNA"/>
</dbReference>
<sequence length="295" mass="33020">MEIRLLRYFIAVANQQNISAAAQYLHISQPTLSRQLSDLEEELNTTLFIRGNRKVSLTPEGIFLLKKAKEIVGLVDKTTANFSQQEETLSGEVYIGAGETKAMCVIAKSLKKLLDNYPAVQFHLYSGNADDIMDKLDSGLLDFGIVIEPADKKKYDYIQLPAIDTWGVLMHKNSPLAEQTAINPKELLDKPLIISRQTSVDSELSGWLGKSMEDLNIIGTYNLLYNAALMAEEKLGYVLCLDHLINTTGDSNLCFRPLIPQLTTNLNIIWKKHQIFSSAAQAFLEQLRTNLNLSN</sequence>
<dbReference type="SUPFAM" id="SSF46785">
    <property type="entry name" value="Winged helix' DNA-binding domain"/>
    <property type="match status" value="1"/>
</dbReference>
<dbReference type="SUPFAM" id="SSF53850">
    <property type="entry name" value="Periplasmic binding protein-like II"/>
    <property type="match status" value="1"/>
</dbReference>
<dbReference type="InterPro" id="IPR000847">
    <property type="entry name" value="LysR_HTH_N"/>
</dbReference>
<dbReference type="InterPro" id="IPR036390">
    <property type="entry name" value="WH_DNA-bd_sf"/>
</dbReference>
<dbReference type="CDD" id="cd05466">
    <property type="entry name" value="PBP2_LTTR_substrate"/>
    <property type="match status" value="1"/>
</dbReference>
<evidence type="ECO:0000256" key="3">
    <source>
        <dbReference type="ARBA" id="ARBA00023125"/>
    </source>
</evidence>
<comment type="caution">
    <text evidence="6">The sequence shown here is derived from an EMBL/GenBank/DDBJ whole genome shotgun (WGS) entry which is preliminary data.</text>
</comment>
<dbReference type="InterPro" id="IPR036388">
    <property type="entry name" value="WH-like_DNA-bd_sf"/>
</dbReference>
<dbReference type="PANTHER" id="PTHR30419:SF8">
    <property type="entry name" value="NITROGEN ASSIMILATION TRANSCRIPTIONAL ACTIVATOR-RELATED"/>
    <property type="match status" value="1"/>
</dbReference>
<keyword evidence="4" id="KW-0804">Transcription</keyword>
<organism evidence="6 7">
    <name type="scientific">Tetragenococcus solitarius</name>
    <dbReference type="NCBI Taxonomy" id="71453"/>
    <lineage>
        <taxon>Bacteria</taxon>
        <taxon>Bacillati</taxon>
        <taxon>Bacillota</taxon>
        <taxon>Bacilli</taxon>
        <taxon>Lactobacillales</taxon>
        <taxon>Enterococcaceae</taxon>
        <taxon>Tetragenococcus</taxon>
    </lineage>
</organism>
<dbReference type="Gene3D" id="1.10.10.10">
    <property type="entry name" value="Winged helix-like DNA-binding domain superfamily/Winged helix DNA-binding domain"/>
    <property type="match status" value="1"/>
</dbReference>
<evidence type="ECO:0000256" key="4">
    <source>
        <dbReference type="ARBA" id="ARBA00023163"/>
    </source>
</evidence>
<dbReference type="PRINTS" id="PR00039">
    <property type="entry name" value="HTHLYSR"/>
</dbReference>
<keyword evidence="2" id="KW-0805">Transcription regulation</keyword>
<gene>
    <name evidence="6" type="ORF">GCM10019998_11430</name>
</gene>
<evidence type="ECO:0000256" key="1">
    <source>
        <dbReference type="ARBA" id="ARBA00009437"/>
    </source>
</evidence>
<reference evidence="7" key="1">
    <citation type="journal article" date="2019" name="Int. J. Syst. Evol. Microbiol.">
        <title>The Global Catalogue of Microorganisms (GCM) 10K type strain sequencing project: providing services to taxonomists for standard genome sequencing and annotation.</title>
        <authorList>
            <consortium name="The Broad Institute Genomics Platform"/>
            <consortium name="The Broad Institute Genome Sequencing Center for Infectious Disease"/>
            <person name="Wu L."/>
            <person name="Ma J."/>
        </authorList>
    </citation>
    <scope>NUCLEOTIDE SEQUENCE [LARGE SCALE GENOMIC DNA]</scope>
    <source>
        <strain evidence="7">JCM 8736</strain>
    </source>
</reference>
<dbReference type="RefSeq" id="WP_068710060.1">
    <property type="nucleotide sequence ID" value="NZ_BAAAXQ010000034.1"/>
</dbReference>
<evidence type="ECO:0000313" key="7">
    <source>
        <dbReference type="Proteomes" id="UP001501577"/>
    </source>
</evidence>
<name>A0ABP6KLY0_9ENTE</name>
<evidence type="ECO:0000256" key="2">
    <source>
        <dbReference type="ARBA" id="ARBA00023015"/>
    </source>
</evidence>